<comment type="similarity">
    <text evidence="4">Belongs to the DASH complex DAD2 family.</text>
</comment>
<evidence type="ECO:0000256" key="17">
    <source>
        <dbReference type="ARBA" id="ARBA00030568"/>
    </source>
</evidence>
<evidence type="ECO:0000256" key="8">
    <source>
        <dbReference type="ARBA" id="ARBA00022618"/>
    </source>
</evidence>
<evidence type="ECO:0000256" key="1">
    <source>
        <dbReference type="ARBA" id="ARBA00004123"/>
    </source>
</evidence>
<dbReference type="InterPro" id="IPR013963">
    <property type="entry name" value="DASH_Dad2"/>
</dbReference>
<feature type="compositionally biased region" description="Low complexity" evidence="18">
    <location>
        <begin position="1"/>
        <end position="11"/>
    </location>
</feature>
<dbReference type="GO" id="GO:0008608">
    <property type="term" value="P:attachment of spindle microtubules to kinetochore"/>
    <property type="evidence" value="ECO:0007669"/>
    <property type="project" value="TreeGrafter"/>
</dbReference>
<dbReference type="GO" id="GO:1990023">
    <property type="term" value="C:mitotic spindle midzone"/>
    <property type="evidence" value="ECO:0007669"/>
    <property type="project" value="TreeGrafter"/>
</dbReference>
<evidence type="ECO:0000256" key="16">
    <source>
        <dbReference type="ARBA" id="ARBA00023328"/>
    </source>
</evidence>
<evidence type="ECO:0000256" key="6">
    <source>
        <dbReference type="ARBA" id="ARBA00022454"/>
    </source>
</evidence>
<keyword evidence="20" id="KW-1185">Reference proteome</keyword>
<comment type="subcellular location">
    <subcellularLocation>
        <location evidence="3">Chromosome</location>
        <location evidence="3">Centromere</location>
        <location evidence="3">Kinetochore</location>
    </subcellularLocation>
    <subcellularLocation>
        <location evidence="2">Cytoplasm</location>
        <location evidence="2">Cytoskeleton</location>
        <location evidence="2">Spindle</location>
    </subcellularLocation>
    <subcellularLocation>
        <location evidence="1">Nucleus</location>
    </subcellularLocation>
</comment>
<keyword evidence="14" id="KW-0539">Nucleus</keyword>
<gene>
    <name evidence="19" type="ORF">BOTBODRAFT_65617</name>
</gene>
<dbReference type="PANTHER" id="PTHR28036">
    <property type="entry name" value="DASH COMPLEX SUBUNIT DAD2"/>
    <property type="match status" value="1"/>
</dbReference>
<dbReference type="GO" id="GO:0005874">
    <property type="term" value="C:microtubule"/>
    <property type="evidence" value="ECO:0007669"/>
    <property type="project" value="UniProtKB-KW"/>
</dbReference>
<keyword evidence="8" id="KW-0132">Cell division</keyword>
<dbReference type="GO" id="GO:0051301">
    <property type="term" value="P:cell division"/>
    <property type="evidence" value="ECO:0007669"/>
    <property type="project" value="UniProtKB-KW"/>
</dbReference>
<dbReference type="InParanoid" id="A0A067MUJ8"/>
<evidence type="ECO:0000256" key="4">
    <source>
        <dbReference type="ARBA" id="ARBA00005501"/>
    </source>
</evidence>
<evidence type="ECO:0000313" key="19">
    <source>
        <dbReference type="EMBL" id="KDQ15251.1"/>
    </source>
</evidence>
<evidence type="ECO:0000256" key="5">
    <source>
        <dbReference type="ARBA" id="ARBA00020260"/>
    </source>
</evidence>
<dbReference type="Proteomes" id="UP000027195">
    <property type="component" value="Unassembled WGS sequence"/>
</dbReference>
<organism evidence="19 20">
    <name type="scientific">Botryobasidium botryosum (strain FD-172 SS1)</name>
    <dbReference type="NCBI Taxonomy" id="930990"/>
    <lineage>
        <taxon>Eukaryota</taxon>
        <taxon>Fungi</taxon>
        <taxon>Dikarya</taxon>
        <taxon>Basidiomycota</taxon>
        <taxon>Agaricomycotina</taxon>
        <taxon>Agaricomycetes</taxon>
        <taxon>Cantharellales</taxon>
        <taxon>Botryobasidiaceae</taxon>
        <taxon>Botryobasidium</taxon>
    </lineage>
</organism>
<evidence type="ECO:0000256" key="13">
    <source>
        <dbReference type="ARBA" id="ARBA00023212"/>
    </source>
</evidence>
<feature type="region of interest" description="Disordered" evidence="18">
    <location>
        <begin position="91"/>
        <end position="137"/>
    </location>
</feature>
<dbReference type="EMBL" id="KL198033">
    <property type="protein sequence ID" value="KDQ15251.1"/>
    <property type="molecule type" value="Genomic_DNA"/>
</dbReference>
<dbReference type="GO" id="GO:0044732">
    <property type="term" value="C:mitotic spindle pole body"/>
    <property type="evidence" value="ECO:0007669"/>
    <property type="project" value="TreeGrafter"/>
</dbReference>
<evidence type="ECO:0000256" key="7">
    <source>
        <dbReference type="ARBA" id="ARBA00022490"/>
    </source>
</evidence>
<evidence type="ECO:0000256" key="9">
    <source>
        <dbReference type="ARBA" id="ARBA00022701"/>
    </source>
</evidence>
<feature type="region of interest" description="Disordered" evidence="18">
    <location>
        <begin position="1"/>
        <end position="31"/>
    </location>
</feature>
<reference evidence="20" key="1">
    <citation type="journal article" date="2014" name="Proc. Natl. Acad. Sci. U.S.A.">
        <title>Extensive sampling of basidiomycete genomes demonstrates inadequacy of the white-rot/brown-rot paradigm for wood decay fungi.</title>
        <authorList>
            <person name="Riley R."/>
            <person name="Salamov A.A."/>
            <person name="Brown D.W."/>
            <person name="Nagy L.G."/>
            <person name="Floudas D."/>
            <person name="Held B.W."/>
            <person name="Levasseur A."/>
            <person name="Lombard V."/>
            <person name="Morin E."/>
            <person name="Otillar R."/>
            <person name="Lindquist E.A."/>
            <person name="Sun H."/>
            <person name="LaButti K.M."/>
            <person name="Schmutz J."/>
            <person name="Jabbour D."/>
            <person name="Luo H."/>
            <person name="Baker S.E."/>
            <person name="Pisabarro A.G."/>
            <person name="Walton J.D."/>
            <person name="Blanchette R.A."/>
            <person name="Henrissat B."/>
            <person name="Martin F."/>
            <person name="Cullen D."/>
            <person name="Hibbett D.S."/>
            <person name="Grigoriev I.V."/>
        </authorList>
    </citation>
    <scope>NUCLEOTIDE SEQUENCE [LARGE SCALE GENOMIC DNA]</scope>
    <source>
        <strain evidence="20">FD-172 SS1</strain>
    </source>
</reference>
<keyword evidence="10" id="KW-0498">Mitosis</keyword>
<protein>
    <recommendedName>
        <fullName evidence="5">DASH complex subunit DAD2</fullName>
    </recommendedName>
    <alternativeName>
        <fullName evidence="17">Outer kinetochore protein DAD2</fullName>
    </alternativeName>
</protein>
<keyword evidence="16" id="KW-0137">Centromere</keyword>
<feature type="compositionally biased region" description="Basic and acidic residues" evidence="18">
    <location>
        <begin position="128"/>
        <end position="137"/>
    </location>
</feature>
<sequence length="137" mass="14386">MRSSSAASRLSHAPGSLMGAPSSAHMSRLNAKKQEYDAVRALGLSSRAMVEQLEKLASQSDIMVDGGEAVGNVSSNWANTFSIISMLAQQKSDPATHAEDDAGDGPESSNDTLPSLVRVEIASLPQVDKSKEALSRS</sequence>
<evidence type="ECO:0000313" key="20">
    <source>
        <dbReference type="Proteomes" id="UP000027195"/>
    </source>
</evidence>
<dbReference type="Pfam" id="PF08654">
    <property type="entry name" value="DASH_Dad2"/>
    <property type="match status" value="1"/>
</dbReference>
<evidence type="ECO:0000256" key="2">
    <source>
        <dbReference type="ARBA" id="ARBA00004186"/>
    </source>
</evidence>
<keyword evidence="11" id="KW-0159">Chromosome partition</keyword>
<evidence type="ECO:0000256" key="14">
    <source>
        <dbReference type="ARBA" id="ARBA00023242"/>
    </source>
</evidence>
<keyword evidence="15" id="KW-0131">Cell cycle</keyword>
<evidence type="ECO:0000256" key="18">
    <source>
        <dbReference type="SAM" id="MobiDB-lite"/>
    </source>
</evidence>
<evidence type="ECO:0000256" key="11">
    <source>
        <dbReference type="ARBA" id="ARBA00022829"/>
    </source>
</evidence>
<dbReference type="HOGENOM" id="CLU_138063_4_0_1"/>
<keyword evidence="9" id="KW-0493">Microtubule</keyword>
<dbReference type="OrthoDB" id="3230169at2759"/>
<name>A0A067MUJ8_BOTB1</name>
<accession>A0A067MUJ8</accession>
<evidence type="ECO:0000256" key="15">
    <source>
        <dbReference type="ARBA" id="ARBA00023306"/>
    </source>
</evidence>
<keyword evidence="7" id="KW-0963">Cytoplasm</keyword>
<evidence type="ECO:0000256" key="3">
    <source>
        <dbReference type="ARBA" id="ARBA00004629"/>
    </source>
</evidence>
<proteinExistence type="inferred from homology"/>
<dbReference type="PANTHER" id="PTHR28036:SF1">
    <property type="entry name" value="DASH COMPLEX SUBUNIT DAD2"/>
    <property type="match status" value="1"/>
</dbReference>
<dbReference type="GO" id="GO:0000278">
    <property type="term" value="P:mitotic cell cycle"/>
    <property type="evidence" value="ECO:0007669"/>
    <property type="project" value="InterPro"/>
</dbReference>
<dbReference type="GO" id="GO:0042729">
    <property type="term" value="C:DASH complex"/>
    <property type="evidence" value="ECO:0007669"/>
    <property type="project" value="InterPro"/>
</dbReference>
<keyword evidence="6" id="KW-0158">Chromosome</keyword>
<evidence type="ECO:0000256" key="10">
    <source>
        <dbReference type="ARBA" id="ARBA00022776"/>
    </source>
</evidence>
<keyword evidence="13" id="KW-0206">Cytoskeleton</keyword>
<dbReference type="AlphaFoldDB" id="A0A067MUJ8"/>
<keyword evidence="12" id="KW-0995">Kinetochore</keyword>
<evidence type="ECO:0000256" key="12">
    <source>
        <dbReference type="ARBA" id="ARBA00022838"/>
    </source>
</evidence>